<gene>
    <name evidence="3" type="ORF">SCHPADRAFT_948566</name>
</gene>
<keyword evidence="4" id="KW-1185">Reference proteome</keyword>
<name>A0A0H2S7V7_9AGAM</name>
<feature type="region of interest" description="Disordered" evidence="1">
    <location>
        <begin position="1"/>
        <end position="27"/>
    </location>
</feature>
<dbReference type="PANTHER" id="PTHR16019">
    <property type="entry name" value="SYNAPSE-ASSOCIATED PROTEIN"/>
    <property type="match status" value="1"/>
</dbReference>
<dbReference type="GO" id="GO:0005737">
    <property type="term" value="C:cytoplasm"/>
    <property type="evidence" value="ECO:0007669"/>
    <property type="project" value="TreeGrafter"/>
</dbReference>
<evidence type="ECO:0000256" key="1">
    <source>
        <dbReference type="SAM" id="MobiDB-lite"/>
    </source>
</evidence>
<feature type="region of interest" description="Disordered" evidence="1">
    <location>
        <begin position="399"/>
        <end position="507"/>
    </location>
</feature>
<dbReference type="PANTHER" id="PTHR16019:SF5">
    <property type="entry name" value="BSD DOMAIN-CONTAINING PROTEIN 1"/>
    <property type="match status" value="1"/>
</dbReference>
<evidence type="ECO:0000313" key="4">
    <source>
        <dbReference type="Proteomes" id="UP000053477"/>
    </source>
</evidence>
<dbReference type="Pfam" id="PF03909">
    <property type="entry name" value="BSD"/>
    <property type="match status" value="1"/>
</dbReference>
<feature type="compositionally biased region" description="Polar residues" evidence="1">
    <location>
        <begin position="435"/>
        <end position="449"/>
    </location>
</feature>
<protein>
    <recommendedName>
        <fullName evidence="2">BSD domain-containing protein</fullName>
    </recommendedName>
</protein>
<dbReference type="InParanoid" id="A0A0H2S7V7"/>
<feature type="compositionally biased region" description="Polar residues" evidence="1">
    <location>
        <begin position="75"/>
        <end position="86"/>
    </location>
</feature>
<dbReference type="SMART" id="SM00751">
    <property type="entry name" value="BSD"/>
    <property type="match status" value="1"/>
</dbReference>
<dbReference type="EMBL" id="KQ085882">
    <property type="protein sequence ID" value="KLO20355.1"/>
    <property type="molecule type" value="Genomic_DNA"/>
</dbReference>
<feature type="region of interest" description="Disordered" evidence="1">
    <location>
        <begin position="70"/>
        <end position="141"/>
    </location>
</feature>
<feature type="compositionally biased region" description="Low complexity" evidence="1">
    <location>
        <begin position="121"/>
        <end position="141"/>
    </location>
</feature>
<dbReference type="Proteomes" id="UP000053477">
    <property type="component" value="Unassembled WGS sequence"/>
</dbReference>
<dbReference type="InterPro" id="IPR005607">
    <property type="entry name" value="BSD_dom"/>
</dbReference>
<organism evidence="3 4">
    <name type="scientific">Schizopora paradoxa</name>
    <dbReference type="NCBI Taxonomy" id="27342"/>
    <lineage>
        <taxon>Eukaryota</taxon>
        <taxon>Fungi</taxon>
        <taxon>Dikarya</taxon>
        <taxon>Basidiomycota</taxon>
        <taxon>Agaricomycotina</taxon>
        <taxon>Agaricomycetes</taxon>
        <taxon>Hymenochaetales</taxon>
        <taxon>Schizoporaceae</taxon>
        <taxon>Schizopora</taxon>
    </lineage>
</organism>
<evidence type="ECO:0000259" key="2">
    <source>
        <dbReference type="PROSITE" id="PS50858"/>
    </source>
</evidence>
<dbReference type="AlphaFoldDB" id="A0A0H2S7V7"/>
<dbReference type="Gene3D" id="1.10.3970.10">
    <property type="entry name" value="BSD domain"/>
    <property type="match status" value="1"/>
</dbReference>
<reference evidence="3 4" key="1">
    <citation type="submission" date="2015-04" db="EMBL/GenBank/DDBJ databases">
        <title>Complete genome sequence of Schizopora paradoxa KUC8140, a cosmopolitan wood degrader in East Asia.</title>
        <authorList>
            <consortium name="DOE Joint Genome Institute"/>
            <person name="Min B."/>
            <person name="Park H."/>
            <person name="Jang Y."/>
            <person name="Kim J.-J."/>
            <person name="Kim K.H."/>
            <person name="Pangilinan J."/>
            <person name="Lipzen A."/>
            <person name="Riley R."/>
            <person name="Grigoriev I.V."/>
            <person name="Spatafora J.W."/>
            <person name="Choi I.-G."/>
        </authorList>
    </citation>
    <scope>NUCLEOTIDE SEQUENCE [LARGE SCALE GENOMIC DNA]</scope>
    <source>
        <strain evidence="3 4">KUC8140</strain>
    </source>
</reference>
<feature type="compositionally biased region" description="Acidic residues" evidence="1">
    <location>
        <begin position="497"/>
        <end position="507"/>
    </location>
</feature>
<dbReference type="SUPFAM" id="SSF140383">
    <property type="entry name" value="BSD domain-like"/>
    <property type="match status" value="1"/>
</dbReference>
<accession>A0A0H2S7V7</accession>
<feature type="compositionally biased region" description="Polar residues" evidence="1">
    <location>
        <begin position="456"/>
        <end position="486"/>
    </location>
</feature>
<dbReference type="PROSITE" id="PS50858">
    <property type="entry name" value="BSD"/>
    <property type="match status" value="1"/>
</dbReference>
<evidence type="ECO:0000313" key="3">
    <source>
        <dbReference type="EMBL" id="KLO20355.1"/>
    </source>
</evidence>
<dbReference type="InterPro" id="IPR051494">
    <property type="entry name" value="BSD_domain-containing"/>
</dbReference>
<dbReference type="OrthoDB" id="73788at2759"/>
<dbReference type="InterPro" id="IPR035925">
    <property type="entry name" value="BSD_dom_sf"/>
</dbReference>
<feature type="compositionally biased region" description="Polar residues" evidence="1">
    <location>
        <begin position="10"/>
        <end position="27"/>
    </location>
</feature>
<sequence>MNFFDYDLTRTGTPPQSAGTEQEPSLNDEVQQVVGQLGKLWGGFRKQSQAAFEAARKDLGSVVAQAQKELGSLASEPSTQSQTAQEGQEGGSSDVAGEQDASSSKEDQPTGRSANVEDETPQPSASSSSTPTASSSSTSPFQSFFQRVQATLPPNISTTLQNNIPESLRDGHLNVDFAQLKSTLTTEFQRVQGVTRAQAEEYVHKSEALFKDAGEFFKDAVKVVPPEEADTCNASIMWDGMDIWTLPTTSSNASAKGKGKRKENDLLVKARASGTRAETLLRQLKRDRALLKTDPDSIDSTKHVYELFVKNDVESKEGGIMGAFWSERMNEILDDGTEEGQSVKAMKEELAPSEMSEETFWTRYFFRVHQIEEDEKKRKALLAGTCSFLTSETCSLTLFQPQGAPESEEDFSWEDDEEENSTPSASHDSVPPIAAQTQSSLAPRISSDTVLADSKSYPSSLVTTPSNTSPRGSSEGSYDLVSNASVSAGPEAKKAEEDDDDADSDWE</sequence>
<feature type="domain" description="BSD" evidence="2">
    <location>
        <begin position="338"/>
        <end position="372"/>
    </location>
</feature>
<proteinExistence type="predicted"/>
<dbReference type="STRING" id="27342.A0A0H2S7V7"/>
<feature type="compositionally biased region" description="Acidic residues" evidence="1">
    <location>
        <begin position="406"/>
        <end position="420"/>
    </location>
</feature>